<dbReference type="AlphaFoldDB" id="A0A6P8HVX3"/>
<evidence type="ECO:0000256" key="1">
    <source>
        <dbReference type="ARBA" id="ARBA00010029"/>
    </source>
</evidence>
<feature type="region of interest" description="Disordered" evidence="5">
    <location>
        <begin position="334"/>
        <end position="382"/>
    </location>
</feature>
<keyword evidence="6" id="KW-1185">Reference proteome</keyword>
<feature type="compositionally biased region" description="Low complexity" evidence="5">
    <location>
        <begin position="221"/>
        <end position="230"/>
    </location>
</feature>
<sequence length="861" mass="95700">MADKDSLGPEALLRASSDCKYRLIRLLIEGGTLTNVRNENQETPLILACKSESEEKEKVVDYLIRKRVKVNLQDIHGRTALMHACLTNSSDNIIRMLVNSKANPWLVDEGNNTSFDYAINAGNIGAVKLMIQACREGKILTKPGSFNIEMKKLEDRLDEMPEIRKCSWPLMGPRISTGKEKRNTNQSNLLAVSEVDEFTESPTRERRRKRSICHFDPIGLEASEGSSEGESTTKPLRRASLASASRSASEDERISLHFSDSDNSSFDRSSTNFSSLEKLLRMRDSVTSSVDSTDSLNAQNLQIKVEGITEEESSKNSEIFAVAKCTRALDEMLTKEREEHSRKKINDNKNSKDVEKLNQSQTDLKYRSEKTGHSDGTQETCAGVDRKKKLSKEYEVQSTQIGQSRNELMKSSCALPCGMSAQNQESPRTPRRRTVGTSTPSQKGDVIEDWERKTTGNETEAMRRFTLGAMDLRSDDKRRSLNLWGEEHNLRPSPPPRDLSRTPITVVTSPEMKSFRKKIRSPEVDFSHGRGPFEHAQELGKKNGNENAGVHTTHNSAKGRKLDASKTELKTNAPLPFNLPVISPLDNIGWKGKEREGKESGKNSQVEKTAVRRTLSDSVSHERRRASASGTRHVHHSNGKEESSSACVIDSTAGTTKLVTRERSSSFTPLSTTASTTGTPPQERKASNVSPCCDIVTMATSSTGEPLRCHSPRNKLSSDLPDLVLHTPRSRGRSPSNLDPFSLAPELHVSDQYHTRYARSVPSSSETLNPTGSQSYLTGSHNHLPEVVSSTTGSPKQRRLAFLPPLNISRKQQDQPEEGYFSCSPSPLDVESSSRSKEKSKYSFKPPSPRLVNRPVKNLLP</sequence>
<feature type="compositionally biased region" description="Basic and acidic residues" evidence="5">
    <location>
        <begin position="334"/>
        <end position="356"/>
    </location>
</feature>
<evidence type="ECO:0000256" key="3">
    <source>
        <dbReference type="ARBA" id="ARBA00023043"/>
    </source>
</evidence>
<dbReference type="PROSITE" id="PS50088">
    <property type="entry name" value="ANK_REPEAT"/>
    <property type="match status" value="1"/>
</dbReference>
<dbReference type="RefSeq" id="XP_031556743.1">
    <property type="nucleotide sequence ID" value="XM_031700883.1"/>
</dbReference>
<feature type="compositionally biased region" description="Low complexity" evidence="5">
    <location>
        <begin position="238"/>
        <end position="247"/>
    </location>
</feature>
<evidence type="ECO:0000313" key="8">
    <source>
        <dbReference type="RefSeq" id="XP_031556743.1"/>
    </source>
</evidence>
<dbReference type="RefSeq" id="XP_031556742.1">
    <property type="nucleotide sequence ID" value="XM_031700882.1"/>
</dbReference>
<evidence type="ECO:0000256" key="4">
    <source>
        <dbReference type="PROSITE-ProRule" id="PRU00023"/>
    </source>
</evidence>
<keyword evidence="3 4" id="KW-0040">ANK repeat</keyword>
<dbReference type="Proteomes" id="UP000515163">
    <property type="component" value="Unplaced"/>
</dbReference>
<proteinExistence type="inferred from homology"/>
<dbReference type="InterPro" id="IPR002110">
    <property type="entry name" value="Ankyrin_rpt"/>
</dbReference>
<feature type="compositionally biased region" description="Low complexity" evidence="5">
    <location>
        <begin position="261"/>
        <end position="270"/>
    </location>
</feature>
<dbReference type="OrthoDB" id="5979767at2759"/>
<feature type="compositionally biased region" description="Low complexity" evidence="5">
    <location>
        <begin position="665"/>
        <end position="681"/>
    </location>
</feature>
<reference evidence="7 8" key="1">
    <citation type="submission" date="2025-04" db="UniProtKB">
        <authorList>
            <consortium name="RefSeq"/>
        </authorList>
    </citation>
    <scope>IDENTIFICATION</scope>
    <source>
        <tissue evidence="7 8">Tentacle</tissue>
    </source>
</reference>
<feature type="repeat" description="ANK" evidence="4">
    <location>
        <begin position="76"/>
        <end position="109"/>
    </location>
</feature>
<feature type="region of interest" description="Disordered" evidence="5">
    <location>
        <begin position="219"/>
        <end position="270"/>
    </location>
</feature>
<feature type="compositionally biased region" description="Basic residues" evidence="5">
    <location>
        <begin position="622"/>
        <end position="637"/>
    </location>
</feature>
<feature type="region of interest" description="Disordered" evidence="5">
    <location>
        <begin position="702"/>
        <end position="743"/>
    </location>
</feature>
<name>A0A6P8HVX3_ACTTE</name>
<gene>
    <name evidence="7 8" type="primary">LOC116293456</name>
</gene>
<keyword evidence="2" id="KW-0677">Repeat</keyword>
<dbReference type="Pfam" id="PF12796">
    <property type="entry name" value="Ank_2"/>
    <property type="match status" value="1"/>
</dbReference>
<comment type="similarity">
    <text evidence="1">Belongs to the ANKRD34 family.</text>
</comment>
<feature type="compositionally biased region" description="Basic and acidic residues" evidence="5">
    <location>
        <begin position="832"/>
        <end position="841"/>
    </location>
</feature>
<feature type="compositionally biased region" description="Polar residues" evidence="5">
    <location>
        <begin position="761"/>
        <end position="781"/>
    </location>
</feature>
<protein>
    <submittedName>
        <fullName evidence="7 8">Uncharacterized protein LOC116293456</fullName>
    </submittedName>
</protein>
<feature type="compositionally biased region" description="Basic and acidic residues" evidence="5">
    <location>
        <begin position="523"/>
        <end position="544"/>
    </location>
</feature>
<dbReference type="KEGG" id="aten:116293456"/>
<dbReference type="Gene3D" id="1.25.40.20">
    <property type="entry name" value="Ankyrin repeat-containing domain"/>
    <property type="match status" value="1"/>
</dbReference>
<dbReference type="PANTHER" id="PTHR24156:SF3">
    <property type="entry name" value="ANKYRIN REPEAT DOMAIN-CONTAINING PROTEIN 34C-LIKE"/>
    <property type="match status" value="1"/>
</dbReference>
<evidence type="ECO:0000313" key="7">
    <source>
        <dbReference type="RefSeq" id="XP_031556742.1"/>
    </source>
</evidence>
<dbReference type="GeneID" id="116293456"/>
<dbReference type="PANTHER" id="PTHR24156">
    <property type="entry name" value="ANK_REP_REGION DOMAIN-CONTAINING PROTEIN"/>
    <property type="match status" value="1"/>
</dbReference>
<feature type="region of interest" description="Disordered" evidence="5">
    <location>
        <begin position="523"/>
        <end position="561"/>
    </location>
</feature>
<dbReference type="InterPro" id="IPR036770">
    <property type="entry name" value="Ankyrin_rpt-contain_sf"/>
</dbReference>
<feature type="region of interest" description="Disordered" evidence="5">
    <location>
        <begin position="759"/>
        <end position="796"/>
    </location>
</feature>
<feature type="region of interest" description="Disordered" evidence="5">
    <location>
        <begin position="417"/>
        <end position="445"/>
    </location>
</feature>
<evidence type="ECO:0000256" key="5">
    <source>
        <dbReference type="SAM" id="MobiDB-lite"/>
    </source>
</evidence>
<evidence type="ECO:0000313" key="6">
    <source>
        <dbReference type="Proteomes" id="UP000515163"/>
    </source>
</evidence>
<organism evidence="6 7">
    <name type="scientific">Actinia tenebrosa</name>
    <name type="common">Australian red waratah sea anemone</name>
    <dbReference type="NCBI Taxonomy" id="6105"/>
    <lineage>
        <taxon>Eukaryota</taxon>
        <taxon>Metazoa</taxon>
        <taxon>Cnidaria</taxon>
        <taxon>Anthozoa</taxon>
        <taxon>Hexacorallia</taxon>
        <taxon>Actiniaria</taxon>
        <taxon>Actiniidae</taxon>
        <taxon>Actinia</taxon>
    </lineage>
</organism>
<accession>A0A6P8HVX3</accession>
<evidence type="ECO:0000256" key="2">
    <source>
        <dbReference type="ARBA" id="ARBA00022737"/>
    </source>
</evidence>
<feature type="region of interest" description="Disordered" evidence="5">
    <location>
        <begin position="580"/>
        <end position="689"/>
    </location>
</feature>
<feature type="region of interest" description="Disordered" evidence="5">
    <location>
        <begin position="808"/>
        <end position="861"/>
    </location>
</feature>
<feature type="compositionally biased region" description="Basic and acidic residues" evidence="5">
    <location>
        <begin position="364"/>
        <end position="373"/>
    </location>
</feature>
<dbReference type="SUPFAM" id="SSF48403">
    <property type="entry name" value="Ankyrin repeat"/>
    <property type="match status" value="1"/>
</dbReference>
<dbReference type="InterPro" id="IPR042637">
    <property type="entry name" value="AN34A/B/C"/>
</dbReference>
<feature type="compositionally biased region" description="Basic and acidic residues" evidence="5">
    <location>
        <begin position="591"/>
        <end position="601"/>
    </location>
</feature>
<dbReference type="SMART" id="SM00248">
    <property type="entry name" value="ANK"/>
    <property type="match status" value="3"/>
</dbReference>